<dbReference type="GO" id="GO:0008270">
    <property type="term" value="F:zinc ion binding"/>
    <property type="evidence" value="ECO:0007669"/>
    <property type="project" value="UniProtKB-KW"/>
</dbReference>
<evidence type="ECO:0000256" key="1">
    <source>
        <dbReference type="ARBA" id="ARBA00004123"/>
    </source>
</evidence>
<keyword evidence="5" id="KW-0805">Transcription regulation</keyword>
<dbReference type="SUPFAM" id="SSF57667">
    <property type="entry name" value="beta-beta-alpha zinc fingers"/>
    <property type="match status" value="1"/>
</dbReference>
<protein>
    <recommendedName>
        <fullName evidence="9">BED-type domain-containing protein</fullName>
    </recommendedName>
</protein>
<dbReference type="InterPro" id="IPR036236">
    <property type="entry name" value="Znf_C2H2_sf"/>
</dbReference>
<proteinExistence type="predicted"/>
<gene>
    <name evidence="10" type="ORF">GLOINDRAFT_7625</name>
</gene>
<accession>U9T1U4</accession>
<dbReference type="SMART" id="SM00614">
    <property type="entry name" value="ZnF_BED"/>
    <property type="match status" value="1"/>
</dbReference>
<dbReference type="PANTHER" id="PTHR46481">
    <property type="entry name" value="ZINC FINGER BED DOMAIN-CONTAINING PROTEIN 4"/>
    <property type="match status" value="1"/>
</dbReference>
<evidence type="ECO:0000256" key="5">
    <source>
        <dbReference type="ARBA" id="ARBA00023015"/>
    </source>
</evidence>
<comment type="subcellular location">
    <subcellularLocation>
        <location evidence="1">Nucleus</location>
    </subcellularLocation>
</comment>
<reference evidence="10" key="1">
    <citation type="submission" date="2013-07" db="EMBL/GenBank/DDBJ databases">
        <title>The genome of an arbuscular mycorrhizal fungus provides insights into the evolution of the oldest plant symbiosis.</title>
        <authorList>
            <consortium name="DOE Joint Genome Institute"/>
            <person name="Tisserant E."/>
            <person name="Malbreil M."/>
            <person name="Kuo A."/>
            <person name="Kohler A."/>
            <person name="Symeonidi A."/>
            <person name="Balestrini R."/>
            <person name="Charron P."/>
            <person name="Duensing N."/>
            <person name="Frei-dit-Frey N."/>
            <person name="Gianinazzi-Pearson V."/>
            <person name="Gilbert B."/>
            <person name="Handa Y."/>
            <person name="Hijri M."/>
            <person name="Kaul R."/>
            <person name="Kawaguchi M."/>
            <person name="Krajinski F."/>
            <person name="Lammers P."/>
            <person name="Lapierre D."/>
            <person name="Masclaux F.G."/>
            <person name="Murat C."/>
            <person name="Morin E."/>
            <person name="Ndikumana S."/>
            <person name="Pagni M."/>
            <person name="Petitpierre D."/>
            <person name="Requena N."/>
            <person name="Rosikiewicz P."/>
            <person name="Riley R."/>
            <person name="Saito K."/>
            <person name="San Clemente H."/>
            <person name="Shapiro H."/>
            <person name="van Tuinen D."/>
            <person name="Becard G."/>
            <person name="Bonfante P."/>
            <person name="Paszkowski U."/>
            <person name="Shachar-Hill Y."/>
            <person name="Young J.P."/>
            <person name="Sanders I.R."/>
            <person name="Henrissat B."/>
            <person name="Rensing S.A."/>
            <person name="Grigoriev I.V."/>
            <person name="Corradi N."/>
            <person name="Roux C."/>
            <person name="Martin F."/>
        </authorList>
    </citation>
    <scope>NUCLEOTIDE SEQUENCE</scope>
    <source>
        <strain evidence="10">DAOM 197198</strain>
    </source>
</reference>
<dbReference type="Pfam" id="PF02892">
    <property type="entry name" value="zf-BED"/>
    <property type="match status" value="1"/>
</dbReference>
<dbReference type="InterPro" id="IPR052035">
    <property type="entry name" value="ZnF_BED_domain_contain"/>
</dbReference>
<keyword evidence="2" id="KW-0479">Metal-binding</keyword>
<keyword evidence="6" id="KW-0804">Transcription</keyword>
<dbReference type="HOGENOM" id="CLU_1540911_0_0_1"/>
<organism evidence="10">
    <name type="scientific">Rhizophagus irregularis (strain DAOM 181602 / DAOM 197198 / MUCL 43194)</name>
    <name type="common">Arbuscular mycorrhizal fungus</name>
    <name type="synonym">Glomus intraradices</name>
    <dbReference type="NCBI Taxonomy" id="747089"/>
    <lineage>
        <taxon>Eukaryota</taxon>
        <taxon>Fungi</taxon>
        <taxon>Fungi incertae sedis</taxon>
        <taxon>Mucoromycota</taxon>
        <taxon>Glomeromycotina</taxon>
        <taxon>Glomeromycetes</taxon>
        <taxon>Glomerales</taxon>
        <taxon>Glomeraceae</taxon>
        <taxon>Rhizophagus</taxon>
    </lineage>
</organism>
<evidence type="ECO:0000256" key="8">
    <source>
        <dbReference type="PROSITE-ProRule" id="PRU00027"/>
    </source>
</evidence>
<evidence type="ECO:0000313" key="10">
    <source>
        <dbReference type="EMBL" id="ESA01317.1"/>
    </source>
</evidence>
<evidence type="ECO:0000256" key="7">
    <source>
        <dbReference type="ARBA" id="ARBA00023242"/>
    </source>
</evidence>
<evidence type="ECO:0000256" key="6">
    <source>
        <dbReference type="ARBA" id="ARBA00023163"/>
    </source>
</evidence>
<dbReference type="GO" id="GO:0005634">
    <property type="term" value="C:nucleus"/>
    <property type="evidence" value="ECO:0007669"/>
    <property type="project" value="UniProtKB-SubCell"/>
</dbReference>
<dbReference type="SUPFAM" id="SSF140996">
    <property type="entry name" value="Hermes dimerisation domain"/>
    <property type="match status" value="1"/>
</dbReference>
<evidence type="ECO:0000256" key="3">
    <source>
        <dbReference type="ARBA" id="ARBA00022771"/>
    </source>
</evidence>
<feature type="domain" description="BED-type" evidence="9">
    <location>
        <begin position="12"/>
        <end position="64"/>
    </location>
</feature>
<evidence type="ECO:0000256" key="2">
    <source>
        <dbReference type="ARBA" id="ARBA00022723"/>
    </source>
</evidence>
<evidence type="ECO:0000256" key="4">
    <source>
        <dbReference type="ARBA" id="ARBA00022833"/>
    </source>
</evidence>
<keyword evidence="7" id="KW-0539">Nucleus</keyword>
<dbReference type="PROSITE" id="PS50808">
    <property type="entry name" value="ZF_BED"/>
    <property type="match status" value="1"/>
</dbReference>
<keyword evidence="4" id="KW-0862">Zinc</keyword>
<dbReference type="EMBL" id="KI296550">
    <property type="protein sequence ID" value="ESA01317.1"/>
    <property type="molecule type" value="Genomic_DNA"/>
</dbReference>
<dbReference type="GO" id="GO:0009791">
    <property type="term" value="P:post-embryonic development"/>
    <property type="evidence" value="ECO:0007669"/>
    <property type="project" value="UniProtKB-ARBA"/>
</dbReference>
<keyword evidence="3 8" id="KW-0863">Zinc-finger</keyword>
<dbReference type="PANTHER" id="PTHR46481:SF10">
    <property type="entry name" value="ZINC FINGER BED DOMAIN-CONTAINING PROTEIN 39"/>
    <property type="match status" value="1"/>
</dbReference>
<evidence type="ECO:0000259" key="9">
    <source>
        <dbReference type="PROSITE" id="PS50808"/>
    </source>
</evidence>
<dbReference type="InterPro" id="IPR003656">
    <property type="entry name" value="Znf_BED"/>
</dbReference>
<dbReference type="AlphaFoldDB" id="U9T1U4"/>
<name>U9T1U4_RHIID</name>
<dbReference type="GO" id="GO:0003677">
    <property type="term" value="F:DNA binding"/>
    <property type="evidence" value="ECO:0007669"/>
    <property type="project" value="InterPro"/>
</dbReference>
<sequence length="174" mass="20108">MTENLSSGGSSRTTSTVWSHFTLVEESTKAQCNYCDAKYKRASGNTTNLHKHLQRKHPSKVEYEAESTGEMDKFRYTATIFREFITKWIVCDDQPFTVVENEQLQKIFRLLFPNIKTISADTARNDIIDAFKEERNKIQNILQVVLHLHLMRGLLQTSFHFSELQCIGFPKTGN</sequence>